<sequence>MTSSMEGPAGTSAESRIDTDDLAQVEAGRRLVIQYLNEALATERALVTTLRAHIAMTPEGEYRGVLERHIGETQEQANAVERRLGELGAGGGLIAAGTGIAQTLVGQGLALSKGPVDLLRGKSGEEKLLKNAKDECATEALEIATYQALETLAGAVGDTRTAELATRHRLQEERMLADLRRLLPSLTIAAVRSLAAGHSTYDSSTTGAADILRRAREKAAEVGIR</sequence>
<dbReference type="InterPro" id="IPR012347">
    <property type="entry name" value="Ferritin-like"/>
</dbReference>
<evidence type="ECO:0000313" key="1">
    <source>
        <dbReference type="EMBL" id="CAA9472792.1"/>
    </source>
</evidence>
<gene>
    <name evidence="1" type="ORF">AVDCRST_MAG38-1424</name>
</gene>
<reference evidence="1" key="1">
    <citation type="submission" date="2020-02" db="EMBL/GenBank/DDBJ databases">
        <authorList>
            <person name="Meier V. D."/>
        </authorList>
    </citation>
    <scope>NUCLEOTIDE SEQUENCE</scope>
    <source>
        <strain evidence="1">AVDCRST_MAG38</strain>
    </source>
</reference>
<proteinExistence type="predicted"/>
<dbReference type="Gene3D" id="1.20.1260.10">
    <property type="match status" value="1"/>
</dbReference>
<protein>
    <submittedName>
        <fullName evidence="1">Uncharacterized protein</fullName>
    </submittedName>
</protein>
<dbReference type="InterPro" id="IPR009078">
    <property type="entry name" value="Ferritin-like_SF"/>
</dbReference>
<organism evidence="1">
    <name type="scientific">uncultured Solirubrobacteraceae bacterium</name>
    <dbReference type="NCBI Taxonomy" id="1162706"/>
    <lineage>
        <taxon>Bacteria</taxon>
        <taxon>Bacillati</taxon>
        <taxon>Actinomycetota</taxon>
        <taxon>Thermoleophilia</taxon>
        <taxon>Solirubrobacterales</taxon>
        <taxon>Solirubrobacteraceae</taxon>
        <taxon>environmental samples</taxon>
    </lineage>
</organism>
<dbReference type="Pfam" id="PF05974">
    <property type="entry name" value="DUF892"/>
    <property type="match status" value="1"/>
</dbReference>
<dbReference type="AlphaFoldDB" id="A0A6J4RM09"/>
<accession>A0A6J4RM09</accession>
<dbReference type="InterPro" id="IPR010287">
    <property type="entry name" value="DUF892_YciF-like"/>
</dbReference>
<dbReference type="EMBL" id="CADCVJ010000108">
    <property type="protein sequence ID" value="CAA9472792.1"/>
    <property type="molecule type" value="Genomic_DNA"/>
</dbReference>
<dbReference type="SUPFAM" id="SSF47240">
    <property type="entry name" value="Ferritin-like"/>
    <property type="match status" value="1"/>
</dbReference>
<name>A0A6J4RM09_9ACTN</name>